<evidence type="ECO:0000256" key="3">
    <source>
        <dbReference type="ARBA" id="ARBA00022741"/>
    </source>
</evidence>
<keyword evidence="6" id="KW-0067">ATP-binding</keyword>
<reference evidence="12 13" key="1">
    <citation type="journal article" date="2023" name="Nat. Commun.">
        <title>Origin of minicircular mitochondrial genomes in red algae.</title>
        <authorList>
            <person name="Lee Y."/>
            <person name="Cho C.H."/>
            <person name="Lee Y.M."/>
            <person name="Park S.I."/>
            <person name="Yang J.H."/>
            <person name="West J.A."/>
            <person name="Bhattacharya D."/>
            <person name="Yoon H.S."/>
        </authorList>
    </citation>
    <scope>NUCLEOTIDE SEQUENCE [LARGE SCALE GENOMIC DNA]</scope>
    <source>
        <strain evidence="12 13">CCMP1338</strain>
        <tissue evidence="12">Whole cell</tissue>
    </source>
</reference>
<dbReference type="Pfam" id="PF00271">
    <property type="entry name" value="Helicase_C"/>
    <property type="match status" value="1"/>
</dbReference>
<sequence length="655" mass="74943">MEVETKFTELDSLLEKTSVYSQFLVGRLKERSDETQAKKKRRKNGQAEKEDKLNSVVSHAQAENFDVRRTATQNRNFEQPKLVSGAKLRDYQLAGVEWMVSLYENGINGILADEMGLGKTLQTISFFCYLRQRGVMGPFLVIAPKSVLKTWESEFTKFAPSVPCLIYYGLPKERKTIGRSLQGRMDASYPVVCTTYEMVIRDRGVLGRAPWKYIVVDEAQRIKNFECRLVKELKKYSSANRLLLTGTPLQNDLSELWSLLNFLLPEVFDDLSAFESWFEFGTRGKENVGLDALEQEKKDQLVTKLHSIMRPFLLRRLKIDVEQVLPPKKEIVVYTPMTSLQKKYYDAARENRLHEILSSSGRKAGSQNLQHRLMQMRKACAHPFLFEETDENGIVGEELATTERLVQVASKISVMDRLIAKLVKRGHKILIFSQFTRILDIIEDVMHLRKYEYVRLDGSTTLENRTTYMDSFNDDRSKTSIFLISTRAGGLGVTLTAADTVIFYDSDYNPQVDLQAMDRCHRIGQSRPVHVYRLITSGTVEEALLKRAMEKRKLEHIVVAKGNFQRLAEPEPDEIVESGDLEGIIRYNPISDEIGYKQKSITDKELDKIISLRPEYDYSTKRSISKISDDGSDTLKGDGFELYNISPTTNIFASG</sequence>
<dbReference type="SMART" id="SM00490">
    <property type="entry name" value="HELICc"/>
    <property type="match status" value="1"/>
</dbReference>
<evidence type="ECO:0000256" key="4">
    <source>
        <dbReference type="ARBA" id="ARBA00022801"/>
    </source>
</evidence>
<dbReference type="PROSITE" id="PS51192">
    <property type="entry name" value="HELICASE_ATP_BIND_1"/>
    <property type="match status" value="1"/>
</dbReference>
<dbReference type="Gene3D" id="3.40.50.10810">
    <property type="entry name" value="Tandem AAA-ATPase domain"/>
    <property type="match status" value="1"/>
</dbReference>
<protein>
    <recommendedName>
        <fullName evidence="14">ATP-dependent DNA helicase</fullName>
    </recommendedName>
</protein>
<keyword evidence="13" id="KW-1185">Reference proteome</keyword>
<dbReference type="GO" id="GO:0016787">
    <property type="term" value="F:hydrolase activity"/>
    <property type="evidence" value="ECO:0007669"/>
    <property type="project" value="UniProtKB-KW"/>
</dbReference>
<dbReference type="InterPro" id="IPR049730">
    <property type="entry name" value="SNF2/RAD54-like_C"/>
</dbReference>
<dbReference type="InterPro" id="IPR038718">
    <property type="entry name" value="SNF2-like_sf"/>
</dbReference>
<evidence type="ECO:0000259" key="10">
    <source>
        <dbReference type="PROSITE" id="PS51192"/>
    </source>
</evidence>
<dbReference type="FunFam" id="3.40.50.10810:FF:000015">
    <property type="entry name" value="lymphoid-specific helicase isoform X1"/>
    <property type="match status" value="1"/>
</dbReference>
<evidence type="ECO:0000313" key="12">
    <source>
        <dbReference type="EMBL" id="KAJ8903105.1"/>
    </source>
</evidence>
<dbReference type="InterPro" id="IPR001650">
    <property type="entry name" value="Helicase_C-like"/>
</dbReference>
<dbReference type="Pfam" id="PF00176">
    <property type="entry name" value="SNF2-rel_dom"/>
    <property type="match status" value="1"/>
</dbReference>
<evidence type="ECO:0000256" key="6">
    <source>
        <dbReference type="ARBA" id="ARBA00022840"/>
    </source>
</evidence>
<evidence type="ECO:0000259" key="11">
    <source>
        <dbReference type="PROSITE" id="PS51194"/>
    </source>
</evidence>
<keyword evidence="7" id="KW-0175">Coiled coil</keyword>
<dbReference type="GO" id="GO:0004386">
    <property type="term" value="F:helicase activity"/>
    <property type="evidence" value="ECO:0007669"/>
    <property type="project" value="UniProtKB-KW"/>
</dbReference>
<dbReference type="PANTHER" id="PTHR10799">
    <property type="entry name" value="SNF2/RAD54 HELICASE FAMILY"/>
    <property type="match status" value="1"/>
</dbReference>
<accession>A0AAV8UKM3</accession>
<evidence type="ECO:0000256" key="1">
    <source>
        <dbReference type="ARBA" id="ARBA00004123"/>
    </source>
</evidence>
<organism evidence="12 13">
    <name type="scientific">Rhodosorus marinus</name>
    <dbReference type="NCBI Taxonomy" id="101924"/>
    <lineage>
        <taxon>Eukaryota</taxon>
        <taxon>Rhodophyta</taxon>
        <taxon>Stylonematophyceae</taxon>
        <taxon>Stylonematales</taxon>
        <taxon>Stylonemataceae</taxon>
        <taxon>Rhodosorus</taxon>
    </lineage>
</organism>
<dbReference type="CDD" id="cd18793">
    <property type="entry name" value="SF2_C_SNF"/>
    <property type="match status" value="1"/>
</dbReference>
<feature type="region of interest" description="Disordered" evidence="9">
    <location>
        <begin position="31"/>
        <end position="55"/>
    </location>
</feature>
<comment type="caution">
    <text evidence="12">The sequence shown here is derived from an EMBL/GenBank/DDBJ whole genome shotgun (WGS) entry which is preliminary data.</text>
</comment>
<dbReference type="EMBL" id="JAMWBK010000008">
    <property type="protein sequence ID" value="KAJ8903105.1"/>
    <property type="molecule type" value="Genomic_DNA"/>
</dbReference>
<evidence type="ECO:0000256" key="7">
    <source>
        <dbReference type="ARBA" id="ARBA00023054"/>
    </source>
</evidence>
<dbReference type="PROSITE" id="PS51194">
    <property type="entry name" value="HELICASE_CTER"/>
    <property type="match status" value="1"/>
</dbReference>
<dbReference type="AlphaFoldDB" id="A0AAV8UKM3"/>
<dbReference type="InterPro" id="IPR014001">
    <property type="entry name" value="Helicase_ATP-bd"/>
</dbReference>
<dbReference type="GO" id="GO:0005524">
    <property type="term" value="F:ATP binding"/>
    <property type="evidence" value="ECO:0007669"/>
    <property type="project" value="UniProtKB-KW"/>
</dbReference>
<keyword evidence="3" id="KW-0547">Nucleotide-binding</keyword>
<evidence type="ECO:0000256" key="5">
    <source>
        <dbReference type="ARBA" id="ARBA00022806"/>
    </source>
</evidence>
<dbReference type="SUPFAM" id="SSF52540">
    <property type="entry name" value="P-loop containing nucleoside triphosphate hydrolases"/>
    <property type="match status" value="2"/>
</dbReference>
<evidence type="ECO:0000313" key="13">
    <source>
        <dbReference type="Proteomes" id="UP001157974"/>
    </source>
</evidence>
<dbReference type="InterPro" id="IPR027417">
    <property type="entry name" value="P-loop_NTPase"/>
</dbReference>
<dbReference type="Proteomes" id="UP001157974">
    <property type="component" value="Unassembled WGS sequence"/>
</dbReference>
<feature type="domain" description="Helicase C-terminal" evidence="11">
    <location>
        <begin position="414"/>
        <end position="568"/>
    </location>
</feature>
<evidence type="ECO:0000256" key="2">
    <source>
        <dbReference type="ARBA" id="ARBA00007025"/>
    </source>
</evidence>
<name>A0AAV8UKM3_9RHOD</name>
<keyword evidence="4" id="KW-0378">Hydrolase</keyword>
<feature type="domain" description="Helicase ATP-binding" evidence="10">
    <location>
        <begin position="100"/>
        <end position="266"/>
    </location>
</feature>
<keyword evidence="8" id="KW-0539">Nucleus</keyword>
<dbReference type="InterPro" id="IPR000330">
    <property type="entry name" value="SNF2_N"/>
</dbReference>
<evidence type="ECO:0008006" key="14">
    <source>
        <dbReference type="Google" id="ProtNLM"/>
    </source>
</evidence>
<dbReference type="SMART" id="SM00487">
    <property type="entry name" value="DEXDc"/>
    <property type="match status" value="1"/>
</dbReference>
<comment type="similarity">
    <text evidence="2">Belongs to the SNF2/RAD54 helicase family.</text>
</comment>
<evidence type="ECO:0000256" key="9">
    <source>
        <dbReference type="SAM" id="MobiDB-lite"/>
    </source>
</evidence>
<dbReference type="Gene3D" id="3.40.50.300">
    <property type="entry name" value="P-loop containing nucleotide triphosphate hydrolases"/>
    <property type="match status" value="1"/>
</dbReference>
<comment type="subcellular location">
    <subcellularLocation>
        <location evidence="1">Nucleus</location>
    </subcellularLocation>
</comment>
<gene>
    <name evidence="12" type="ORF">NDN08_006420</name>
</gene>
<evidence type="ECO:0000256" key="8">
    <source>
        <dbReference type="ARBA" id="ARBA00023242"/>
    </source>
</evidence>
<dbReference type="GO" id="GO:0005634">
    <property type="term" value="C:nucleus"/>
    <property type="evidence" value="ECO:0007669"/>
    <property type="project" value="UniProtKB-SubCell"/>
</dbReference>
<keyword evidence="5" id="KW-0347">Helicase</keyword>
<proteinExistence type="inferred from homology"/>